<organism evidence="2 3">
    <name type="scientific">Desulforamulus profundi</name>
    <dbReference type="NCBI Taxonomy" id="1383067"/>
    <lineage>
        <taxon>Bacteria</taxon>
        <taxon>Bacillati</taxon>
        <taxon>Bacillota</taxon>
        <taxon>Clostridia</taxon>
        <taxon>Eubacteriales</taxon>
        <taxon>Peptococcaceae</taxon>
        <taxon>Desulforamulus</taxon>
    </lineage>
</organism>
<comment type="caution">
    <text evidence="2">The sequence shown here is derived from an EMBL/GenBank/DDBJ whole genome shotgun (WGS) entry which is preliminary data.</text>
</comment>
<dbReference type="EMBL" id="AWQQ01000079">
    <property type="protein sequence ID" value="PHJ37790.1"/>
    <property type="molecule type" value="Genomic_DNA"/>
</dbReference>
<feature type="domain" description="Resolvase/invertase-type recombinase catalytic" evidence="1">
    <location>
        <begin position="50"/>
        <end position="189"/>
    </location>
</feature>
<name>A0A2C6LHG7_9FIRM</name>
<dbReference type="PANTHER" id="PTHR36172:SF1">
    <property type="entry name" value="RESOLVASE-RELATED"/>
    <property type="match status" value="1"/>
</dbReference>
<dbReference type="GO" id="GO:0000150">
    <property type="term" value="F:DNA strand exchange activity"/>
    <property type="evidence" value="ECO:0007669"/>
    <property type="project" value="InterPro"/>
</dbReference>
<gene>
    <name evidence="2" type="ORF">P378_13900</name>
</gene>
<dbReference type="Gene3D" id="1.10.287.2170">
    <property type="match status" value="1"/>
</dbReference>
<accession>A0A2C6LHG7</accession>
<dbReference type="InterPro" id="IPR036162">
    <property type="entry name" value="Resolvase-like_N_sf"/>
</dbReference>
<dbReference type="CDD" id="cd03769">
    <property type="entry name" value="SR_IS607_transposase_like"/>
    <property type="match status" value="1"/>
</dbReference>
<dbReference type="AlphaFoldDB" id="A0A2C6LHG7"/>
<proteinExistence type="predicted"/>
<dbReference type="InterPro" id="IPR048046">
    <property type="entry name" value="Transpos_IS607"/>
</dbReference>
<dbReference type="PANTHER" id="PTHR36172">
    <property type="match status" value="1"/>
</dbReference>
<dbReference type="InterPro" id="IPR006119">
    <property type="entry name" value="Resolv_N"/>
</dbReference>
<dbReference type="Gene3D" id="3.40.50.1390">
    <property type="entry name" value="Resolvase, N-terminal catalytic domain"/>
    <property type="match status" value="1"/>
</dbReference>
<dbReference type="SMART" id="SM00857">
    <property type="entry name" value="Resolvase"/>
    <property type="match status" value="1"/>
</dbReference>
<keyword evidence="3" id="KW-1185">Reference proteome</keyword>
<evidence type="ECO:0000313" key="2">
    <source>
        <dbReference type="EMBL" id="PHJ37790.1"/>
    </source>
</evidence>
<protein>
    <submittedName>
        <fullName evidence="2">Resolvase</fullName>
    </submittedName>
</protein>
<dbReference type="Pfam" id="PF00239">
    <property type="entry name" value="Resolvase"/>
    <property type="match status" value="1"/>
</dbReference>
<sequence>MKLSDYAKQRGITYRAAWNHFKLGKIPGAYKDGHTGQIIIPTYQETLLNKVAIYARVSSNENKDNLESQAERLKQYATARGYQIVHIVKEVGSGVNDNRKKLLKLMQQNDWGTLIVEHKDRLTRFGFNYIQALLENEGRKIEVVNLAEDDKTDLMQDLVAIIYLFSARMYGLRRSKRKTEQIIECLTKDADKDDPHLPIKTPGQQE</sequence>
<dbReference type="RefSeq" id="WP_099083466.1">
    <property type="nucleotide sequence ID" value="NZ_AWQQ01000079.1"/>
</dbReference>
<dbReference type="InterPro" id="IPR041718">
    <property type="entry name" value="IS607_transposase-like"/>
</dbReference>
<dbReference type="OrthoDB" id="3575335at2"/>
<dbReference type="Proteomes" id="UP000222564">
    <property type="component" value="Unassembled WGS sequence"/>
</dbReference>
<dbReference type="SUPFAM" id="SSF53041">
    <property type="entry name" value="Resolvase-like"/>
    <property type="match status" value="1"/>
</dbReference>
<dbReference type="InterPro" id="IPR051491">
    <property type="entry name" value="Recombinase/Transposase-rel"/>
</dbReference>
<dbReference type="FunFam" id="3.40.50.1390:FF:000002">
    <property type="entry name" value="ORF1 in transposon ISC1904"/>
    <property type="match status" value="1"/>
</dbReference>
<dbReference type="GO" id="GO:0003677">
    <property type="term" value="F:DNA binding"/>
    <property type="evidence" value="ECO:0007669"/>
    <property type="project" value="InterPro"/>
</dbReference>
<evidence type="ECO:0000259" key="1">
    <source>
        <dbReference type="PROSITE" id="PS51736"/>
    </source>
</evidence>
<reference evidence="2 3" key="1">
    <citation type="submission" date="2013-09" db="EMBL/GenBank/DDBJ databases">
        <title>Biodegradation of hydrocarbons in the deep terrestrial subsurface : characterization of a microbial consortium composed of two Desulfotomaculum species originating from a deep geological formation.</title>
        <authorList>
            <person name="Aullo T."/>
            <person name="Berlendis S."/>
            <person name="Lascourreges J.-F."/>
            <person name="Dessort D."/>
            <person name="Saint-Laurent S."/>
            <person name="Schraauwers B."/>
            <person name="Mas J."/>
            <person name="Magot M."/>
            <person name="Ranchou-Peyruse A."/>
        </authorList>
    </citation>
    <scope>NUCLEOTIDE SEQUENCE [LARGE SCALE GENOMIC DNA]</scope>
    <source>
        <strain evidence="2 3">Bs107</strain>
    </source>
</reference>
<dbReference type="NCBIfam" id="NF033518">
    <property type="entry name" value="transpos_IS607"/>
    <property type="match status" value="1"/>
</dbReference>
<evidence type="ECO:0000313" key="3">
    <source>
        <dbReference type="Proteomes" id="UP000222564"/>
    </source>
</evidence>
<dbReference type="PROSITE" id="PS51736">
    <property type="entry name" value="RECOMBINASES_3"/>
    <property type="match status" value="1"/>
</dbReference>